<reference evidence="1 2" key="1">
    <citation type="submission" date="2018-04" db="EMBL/GenBank/DDBJ databases">
        <authorList>
            <person name="Harrington T."/>
            <person name="Washburn E."/>
            <person name="Bricker J."/>
            <person name="McKinney A."/>
            <person name="Betsko A.J."/>
            <person name="Garlena R.A."/>
            <person name="Russell D.A."/>
            <person name="Pope W.A."/>
            <person name="Jacobs-Sera D."/>
            <person name="Hatfull G.F."/>
        </authorList>
    </citation>
    <scope>NUCLEOTIDE SEQUENCE [LARGE SCALE GENOMIC DNA]</scope>
</reference>
<organism evidence="1 2">
    <name type="scientific">Microbacterium phage MementoMori</name>
    <dbReference type="NCBI Taxonomy" id="2201436"/>
    <lineage>
        <taxon>Viruses</taxon>
        <taxon>Duplodnaviria</taxon>
        <taxon>Heunggongvirae</taxon>
        <taxon>Uroviricota</taxon>
        <taxon>Caudoviricetes</taxon>
        <taxon>Kutznervirinae</taxon>
        <taxon>Mementomorivirus</taxon>
        <taxon>Mementomorivirus mementomori</taxon>
    </lineage>
</organism>
<sequence length="92" mass="11120">MTRRGSLIERILDRLRHHVYRFGFRPKFGSILYSPSRAWRLFGTEWADGMKRGLDGTAEPLTPEEHARVWAMIERAARFYYDDEDEREYPRR</sequence>
<dbReference type="EMBL" id="MH271303">
    <property type="protein sequence ID" value="AWY05263.1"/>
    <property type="molecule type" value="Genomic_DNA"/>
</dbReference>
<gene>
    <name evidence="1" type="primary">8</name>
    <name evidence="1" type="ORF">SEA_MEMENTOMORI_8</name>
</gene>
<protein>
    <submittedName>
        <fullName evidence="1">Uncharacterized protein</fullName>
    </submittedName>
</protein>
<evidence type="ECO:0000313" key="1">
    <source>
        <dbReference type="EMBL" id="AWY05263.1"/>
    </source>
</evidence>
<evidence type="ECO:0000313" key="2">
    <source>
        <dbReference type="Proteomes" id="UP000250535"/>
    </source>
</evidence>
<proteinExistence type="predicted"/>
<name>A0A2Z4Q6Z9_9CAUD</name>
<dbReference type="KEGG" id="vg:54993235"/>
<dbReference type="RefSeq" id="YP_009802681.1">
    <property type="nucleotide sequence ID" value="NC_047987.1"/>
</dbReference>
<dbReference type="GeneID" id="54993235"/>
<dbReference type="Proteomes" id="UP000250535">
    <property type="component" value="Segment"/>
</dbReference>
<accession>A0A2Z4Q6Z9</accession>
<keyword evidence="2" id="KW-1185">Reference proteome</keyword>